<dbReference type="RefSeq" id="WP_344302979.1">
    <property type="nucleotide sequence ID" value="NZ_BAAAQQ010000007.1"/>
</dbReference>
<gene>
    <name evidence="1" type="ORF">GCM10009843_14180</name>
</gene>
<comment type="caution">
    <text evidence="1">The sequence shown here is derived from an EMBL/GenBank/DDBJ whole genome shotgun (WGS) entry which is preliminary data.</text>
</comment>
<evidence type="ECO:0000313" key="1">
    <source>
        <dbReference type="EMBL" id="GAA2120634.1"/>
    </source>
</evidence>
<proteinExistence type="predicted"/>
<dbReference type="EMBL" id="BAAAQQ010000007">
    <property type="protein sequence ID" value="GAA2120634.1"/>
    <property type="molecule type" value="Genomic_DNA"/>
</dbReference>
<keyword evidence="2" id="KW-1185">Reference proteome</keyword>
<reference evidence="2" key="1">
    <citation type="journal article" date="2019" name="Int. J. Syst. Evol. Microbiol.">
        <title>The Global Catalogue of Microorganisms (GCM) 10K type strain sequencing project: providing services to taxonomists for standard genome sequencing and annotation.</title>
        <authorList>
            <consortium name="The Broad Institute Genomics Platform"/>
            <consortium name="The Broad Institute Genome Sequencing Center for Infectious Disease"/>
            <person name="Wu L."/>
            <person name="Ma J."/>
        </authorList>
    </citation>
    <scope>NUCLEOTIDE SEQUENCE [LARGE SCALE GENOMIC DNA]</scope>
    <source>
        <strain evidence="2">JCM 16021</strain>
    </source>
</reference>
<sequence>MTSPDLPADVDPFDLPEWLGGAVTWTPDFGIRMGHRVPGHLSAADQQLPCDLLAIDEAYPRPVADDETRTRSHQAWRHGEVLLVSYDGRLTLTVPGRDFTADRVLDALGRLARAVGASPDDYAALLRLGRDRGK</sequence>
<organism evidence="1 2">
    <name type="scientific">Nocardioides bigeumensis</name>
    <dbReference type="NCBI Taxonomy" id="433657"/>
    <lineage>
        <taxon>Bacteria</taxon>
        <taxon>Bacillati</taxon>
        <taxon>Actinomycetota</taxon>
        <taxon>Actinomycetes</taxon>
        <taxon>Propionibacteriales</taxon>
        <taxon>Nocardioidaceae</taxon>
        <taxon>Nocardioides</taxon>
    </lineage>
</organism>
<name>A0ABP5JSU9_9ACTN</name>
<dbReference type="Proteomes" id="UP001500575">
    <property type="component" value="Unassembled WGS sequence"/>
</dbReference>
<protein>
    <submittedName>
        <fullName evidence="1">Uncharacterized protein</fullName>
    </submittedName>
</protein>
<accession>A0ABP5JSU9</accession>
<evidence type="ECO:0000313" key="2">
    <source>
        <dbReference type="Proteomes" id="UP001500575"/>
    </source>
</evidence>